<evidence type="ECO:0000313" key="2">
    <source>
        <dbReference type="EMBL" id="MBM7633184.1"/>
    </source>
</evidence>
<dbReference type="InterPro" id="IPR000182">
    <property type="entry name" value="GNAT_dom"/>
</dbReference>
<evidence type="ECO:0000313" key="3">
    <source>
        <dbReference type="Proteomes" id="UP000741863"/>
    </source>
</evidence>
<organism evidence="2 3">
    <name type="scientific">Geomicrobium sediminis</name>
    <dbReference type="NCBI Taxonomy" id="1347788"/>
    <lineage>
        <taxon>Bacteria</taxon>
        <taxon>Bacillati</taxon>
        <taxon>Bacillota</taxon>
        <taxon>Bacilli</taxon>
        <taxon>Bacillales</taxon>
        <taxon>Geomicrobium</taxon>
    </lineage>
</organism>
<feature type="domain" description="N-acetyltransferase" evidence="1">
    <location>
        <begin position="2"/>
        <end position="158"/>
    </location>
</feature>
<protein>
    <submittedName>
        <fullName evidence="2">GNAT superfamily acetyltransferase</fullName>
    </submittedName>
</protein>
<dbReference type="InterPro" id="IPR016181">
    <property type="entry name" value="Acyl_CoA_acyltransferase"/>
</dbReference>
<evidence type="ECO:0000259" key="1">
    <source>
        <dbReference type="PROSITE" id="PS51186"/>
    </source>
</evidence>
<dbReference type="RefSeq" id="WP_204697758.1">
    <property type="nucleotide sequence ID" value="NZ_JAFBEC010000006.1"/>
</dbReference>
<dbReference type="PANTHER" id="PTHR41700:SF1">
    <property type="entry name" value="N-ACETYLTRANSFERASE DOMAIN-CONTAINING PROTEIN"/>
    <property type="match status" value="1"/>
</dbReference>
<dbReference type="PROSITE" id="PS51186">
    <property type="entry name" value="GNAT"/>
    <property type="match status" value="1"/>
</dbReference>
<accession>A0ABS2PCM5</accession>
<dbReference type="Proteomes" id="UP000741863">
    <property type="component" value="Unassembled WGS sequence"/>
</dbReference>
<dbReference type="SUPFAM" id="SSF55729">
    <property type="entry name" value="Acyl-CoA N-acyltransferases (Nat)"/>
    <property type="match status" value="1"/>
</dbReference>
<comment type="caution">
    <text evidence="2">The sequence shown here is derived from an EMBL/GenBank/DDBJ whole genome shotgun (WGS) entry which is preliminary data.</text>
</comment>
<proteinExistence type="predicted"/>
<dbReference type="Gene3D" id="3.40.630.30">
    <property type="match status" value="1"/>
</dbReference>
<gene>
    <name evidence="2" type="ORF">JOD17_002278</name>
</gene>
<dbReference type="PANTHER" id="PTHR41700">
    <property type="entry name" value="GCN5-RELATED N-ACETYLTRANSFERASE"/>
    <property type="match status" value="1"/>
</dbReference>
<reference evidence="2 3" key="1">
    <citation type="submission" date="2021-01" db="EMBL/GenBank/DDBJ databases">
        <title>Genomic Encyclopedia of Type Strains, Phase IV (KMG-IV): sequencing the most valuable type-strain genomes for metagenomic binning, comparative biology and taxonomic classification.</title>
        <authorList>
            <person name="Goeker M."/>
        </authorList>
    </citation>
    <scope>NUCLEOTIDE SEQUENCE [LARGE SCALE GENOMIC DNA]</scope>
    <source>
        <strain evidence="2 3">DSM 25540</strain>
    </source>
</reference>
<keyword evidence="3" id="KW-1185">Reference proteome</keyword>
<dbReference type="Pfam" id="PF00583">
    <property type="entry name" value="Acetyltransf_1"/>
    <property type="match status" value="1"/>
</dbReference>
<dbReference type="InterPro" id="IPR038764">
    <property type="entry name" value="GNAT_N_AcTrfase_prd"/>
</dbReference>
<sequence length="256" mass="29873">MITIRELTTMEELEEMMDVEEAVWQMEPLQVHQTFTVLKNGGIILGAYDDEKMIGFLYSFPGFVEGDVYLCSHMLGFLPDYRKRGIGVLMKQRQAELAKERDYQKITWTFDPLETPNAYLNIQKLRAIGAHYKVNHYGEMADEFNTGLPTDRMIIEWDLTKSTAVEEVVISDTHLLLRNNNGHPKEHNSFDRESNEPYYIAVPSNFQQIKEENFELAKAWRFETQQRFVELFQAGYVATGVKNDLNNETTYYKLTK</sequence>
<name>A0ABS2PCM5_9BACL</name>
<dbReference type="CDD" id="cd04301">
    <property type="entry name" value="NAT_SF"/>
    <property type="match status" value="1"/>
</dbReference>
<dbReference type="EMBL" id="JAFBEC010000006">
    <property type="protein sequence ID" value="MBM7633184.1"/>
    <property type="molecule type" value="Genomic_DNA"/>
</dbReference>